<dbReference type="FunFam" id="3.40.50.720:FF:000468">
    <property type="entry name" value="Short-chain dehydrogenase, putative"/>
    <property type="match status" value="1"/>
</dbReference>
<dbReference type="PANTHER" id="PTHR43550:SF3">
    <property type="entry name" value="3-KETODIHYDROSPHINGOSINE REDUCTASE"/>
    <property type="match status" value="1"/>
</dbReference>
<feature type="domain" description="Ketoreductase" evidence="10">
    <location>
        <begin position="9"/>
        <end position="191"/>
    </location>
</feature>
<dbReference type="InterPro" id="IPR002347">
    <property type="entry name" value="SDR_fam"/>
</dbReference>
<evidence type="ECO:0000259" key="10">
    <source>
        <dbReference type="SMART" id="SM00822"/>
    </source>
</evidence>
<dbReference type="InterPro" id="IPR036291">
    <property type="entry name" value="NAD(P)-bd_dom_sf"/>
</dbReference>
<dbReference type="Proteomes" id="UP000500857">
    <property type="component" value="Chromosome"/>
</dbReference>
<dbReference type="PANTHER" id="PTHR43550">
    <property type="entry name" value="3-KETODIHYDROSPHINGOSINE REDUCTASE"/>
    <property type="match status" value="1"/>
</dbReference>
<dbReference type="PRINTS" id="PR00081">
    <property type="entry name" value="GDHRDH"/>
</dbReference>
<evidence type="ECO:0000256" key="5">
    <source>
        <dbReference type="ARBA" id="ARBA00022857"/>
    </source>
</evidence>
<dbReference type="GO" id="GO:0030148">
    <property type="term" value="P:sphingolipid biosynthetic process"/>
    <property type="evidence" value="ECO:0007669"/>
    <property type="project" value="InterPro"/>
</dbReference>
<gene>
    <name evidence="11" type="ORF">HCG48_20315</name>
</gene>
<comment type="subcellular location">
    <subcellularLocation>
        <location evidence="1">Endoplasmic reticulum</location>
    </subcellularLocation>
</comment>
<dbReference type="Gene3D" id="3.40.50.720">
    <property type="entry name" value="NAD(P)-binding Rossmann-like Domain"/>
    <property type="match status" value="1"/>
</dbReference>
<dbReference type="EC" id="1.1.1.102" evidence="9"/>
<evidence type="ECO:0000256" key="9">
    <source>
        <dbReference type="ARBA" id="ARBA00026112"/>
    </source>
</evidence>
<evidence type="ECO:0000313" key="12">
    <source>
        <dbReference type="Proteomes" id="UP000500857"/>
    </source>
</evidence>
<dbReference type="InterPro" id="IPR057326">
    <property type="entry name" value="KR_dom"/>
</dbReference>
<dbReference type="GO" id="GO:0047560">
    <property type="term" value="F:3-dehydrosphinganine reductase activity"/>
    <property type="evidence" value="ECO:0007669"/>
    <property type="project" value="UniProtKB-EC"/>
</dbReference>
<name>A0A6H1U1W6_9CYAN</name>
<keyword evidence="6" id="KW-0746">Sphingolipid metabolism</keyword>
<comment type="pathway">
    <text evidence="3">Sphingolipid metabolism.</text>
</comment>
<reference evidence="11 12" key="1">
    <citation type="submission" date="2020-04" db="EMBL/GenBank/DDBJ databases">
        <authorList>
            <person name="Basu S."/>
            <person name="Maruthanayagam V."/>
            <person name="Chakraborty S."/>
            <person name="Pramanik A."/>
            <person name="Mukherjee J."/>
            <person name="Brink B."/>
        </authorList>
    </citation>
    <scope>NUCLEOTIDE SEQUENCE [LARGE SCALE GENOMIC DNA]</scope>
    <source>
        <strain evidence="11 12">AP17</strain>
    </source>
</reference>
<dbReference type="RefSeq" id="WP_168570793.1">
    <property type="nucleotide sequence ID" value="NZ_CP051167.1"/>
</dbReference>
<dbReference type="CDD" id="cd08939">
    <property type="entry name" value="KDSR-like_SDR_c"/>
    <property type="match status" value="1"/>
</dbReference>
<keyword evidence="4" id="KW-0256">Endoplasmic reticulum</keyword>
<evidence type="ECO:0000256" key="4">
    <source>
        <dbReference type="ARBA" id="ARBA00022824"/>
    </source>
</evidence>
<keyword evidence="5" id="KW-0521">NADP</keyword>
<evidence type="ECO:0000256" key="3">
    <source>
        <dbReference type="ARBA" id="ARBA00004991"/>
    </source>
</evidence>
<dbReference type="GO" id="GO:0016020">
    <property type="term" value="C:membrane"/>
    <property type="evidence" value="ECO:0007669"/>
    <property type="project" value="GOC"/>
</dbReference>
<dbReference type="SUPFAM" id="SSF51735">
    <property type="entry name" value="NAD(P)-binding Rossmann-fold domains"/>
    <property type="match status" value="1"/>
</dbReference>
<evidence type="ECO:0000256" key="8">
    <source>
        <dbReference type="ARBA" id="ARBA00023098"/>
    </source>
</evidence>
<proteinExistence type="predicted"/>
<dbReference type="InterPro" id="IPR045022">
    <property type="entry name" value="KDSR-like"/>
</dbReference>
<evidence type="ECO:0000256" key="7">
    <source>
        <dbReference type="ARBA" id="ARBA00023002"/>
    </source>
</evidence>
<dbReference type="KEGG" id="oxy:HCG48_20315"/>
<comment type="pathway">
    <text evidence="2">Lipid metabolism; sphingolipid metabolism.</text>
</comment>
<keyword evidence="8" id="KW-0443">Lipid metabolism</keyword>
<evidence type="ECO:0000256" key="1">
    <source>
        <dbReference type="ARBA" id="ARBA00004240"/>
    </source>
</evidence>
<accession>A0A6H1U1W6</accession>
<dbReference type="GO" id="GO:0006666">
    <property type="term" value="P:3-keto-sphinganine metabolic process"/>
    <property type="evidence" value="ECO:0007669"/>
    <property type="project" value="InterPro"/>
</dbReference>
<evidence type="ECO:0000256" key="2">
    <source>
        <dbReference type="ARBA" id="ARBA00004760"/>
    </source>
</evidence>
<keyword evidence="12" id="KW-1185">Reference proteome</keyword>
<sequence length="269" mass="28645">MVEGVHFHGLITGGSSGIGLSVARLLVGRGASVSLLARDRAKLAAARAALEAVRTDATQHIRTFAVDVSDRAALDGAVLEAIAALGPPDLAVASAGIARPGYFHELPPEAFERAIAVNYFGSLYTARAVLPSMRDRGRGHLVFVSSGAGLIGIYGYSAYAPSKFAVRGLAESLRPELRGTGVSVSVVYPPDTDTPQLAEEMKTKPPETRRITATAQTWSAEAVAAAILRGVDRQQFAIAPGLEMTWLNRLHSLLFPLLNWYFDRLAAPR</sequence>
<keyword evidence="7" id="KW-0560">Oxidoreductase</keyword>
<protein>
    <recommendedName>
        <fullName evidence="9">3-dehydrosphinganine reductase</fullName>
        <ecNumber evidence="9">1.1.1.102</ecNumber>
    </recommendedName>
</protein>
<dbReference type="AlphaFoldDB" id="A0A6H1U1W6"/>
<evidence type="ECO:0000313" key="11">
    <source>
        <dbReference type="EMBL" id="QIZ72645.1"/>
    </source>
</evidence>
<evidence type="ECO:0000256" key="6">
    <source>
        <dbReference type="ARBA" id="ARBA00022919"/>
    </source>
</evidence>
<organism evidence="11 12">
    <name type="scientific">Oxynema aestuarii AP17</name>
    <dbReference type="NCBI Taxonomy" id="2064643"/>
    <lineage>
        <taxon>Bacteria</taxon>
        <taxon>Bacillati</taxon>
        <taxon>Cyanobacteriota</taxon>
        <taxon>Cyanophyceae</taxon>
        <taxon>Oscillatoriophycideae</taxon>
        <taxon>Oscillatoriales</taxon>
        <taxon>Oscillatoriaceae</taxon>
        <taxon>Oxynema</taxon>
        <taxon>Oxynema aestuarii</taxon>
    </lineage>
</organism>
<dbReference type="EMBL" id="CP051167">
    <property type="protein sequence ID" value="QIZ72645.1"/>
    <property type="molecule type" value="Genomic_DNA"/>
</dbReference>
<dbReference type="Pfam" id="PF00106">
    <property type="entry name" value="adh_short"/>
    <property type="match status" value="1"/>
</dbReference>
<dbReference type="SMART" id="SM00822">
    <property type="entry name" value="PKS_KR"/>
    <property type="match status" value="1"/>
</dbReference>